<sequence>MIVCTAAREGVVTRTGINDHAADTRPGQHVGRGIARQAGQFVAAGIETLEVSARTCAVLADGLPHHHITAISQRGHPRDDLIARYRRVDTGFRTDQSATGINTLGENAIDITRAIAHPSDQVATIEHYRDVSLSLSTSGRGVDPGLRANLAASGVIELGKYVSLFHSGNRIRVRLPDEQVIAVGLHSDHMLGLDIHRGCVDQGFHTDLGASRVEALGEDAVVISRATPLPHRQVTTVGNTKNLWKILRPRSGGVDVNFPTDLDPAGIEALQKRPEVASGFLCPPSHHITTVGQGGNFRGIAQACHGCIDHSLATDLGPAGAVLLGKDALQPPGIEAGPGHHVTAVKQPDHRRLTLLARQRGVDQRLAPHLGTAGVIALGKEAGGVTHTIALPGNDKTTIDQPVDIGISLVPCSRGVDQSFTKIWHGIPLLQDERGERRGDLRA</sequence>
<protein>
    <submittedName>
        <fullName evidence="1">Uncharacterized protein</fullName>
    </submittedName>
</protein>
<name>A0A2S6FK03_9PSED</name>
<gene>
    <name evidence="1" type="ORF">CD175_15885</name>
</gene>
<comment type="caution">
    <text evidence="1">The sequence shown here is derived from an EMBL/GenBank/DDBJ whole genome shotgun (WGS) entry which is preliminary data.</text>
</comment>
<evidence type="ECO:0000313" key="1">
    <source>
        <dbReference type="EMBL" id="PPK37741.1"/>
    </source>
</evidence>
<dbReference type="AlphaFoldDB" id="A0A2S6FK03"/>
<dbReference type="Proteomes" id="UP000238541">
    <property type="component" value="Unassembled WGS sequence"/>
</dbReference>
<reference evidence="2" key="1">
    <citation type="submission" date="2017-06" db="EMBL/GenBank/DDBJ databases">
        <authorList>
            <person name="Furmanczyk E.M."/>
        </authorList>
    </citation>
    <scope>NUCLEOTIDE SEQUENCE [LARGE SCALE GENOMIC DNA]</scope>
    <source>
        <strain evidence="2">AP3_16</strain>
    </source>
</reference>
<evidence type="ECO:0000313" key="2">
    <source>
        <dbReference type="Proteomes" id="UP000238541"/>
    </source>
</evidence>
<proteinExistence type="predicted"/>
<dbReference type="EMBL" id="NIRS01000004">
    <property type="protein sequence ID" value="PPK37741.1"/>
    <property type="molecule type" value="Genomic_DNA"/>
</dbReference>
<accession>A0A2S6FK03</accession>
<organism evidence="1 2">
    <name type="scientific">Pseudomonas laurylsulfatiphila</name>
    <dbReference type="NCBI Taxonomy" id="2011015"/>
    <lineage>
        <taxon>Bacteria</taxon>
        <taxon>Pseudomonadati</taxon>
        <taxon>Pseudomonadota</taxon>
        <taxon>Gammaproteobacteria</taxon>
        <taxon>Pseudomonadales</taxon>
        <taxon>Pseudomonadaceae</taxon>
        <taxon>Pseudomonas</taxon>
    </lineage>
</organism>
<keyword evidence="2" id="KW-1185">Reference proteome</keyword>